<feature type="transmembrane region" description="Helical" evidence="12">
    <location>
        <begin position="36"/>
        <end position="57"/>
    </location>
</feature>
<evidence type="ECO:0000256" key="11">
    <source>
        <dbReference type="ARBA" id="ARBA00023264"/>
    </source>
</evidence>
<comment type="similarity">
    <text evidence="12">Belongs to the phospholipase D family. Cardiolipin synthase subfamily.</text>
</comment>
<feature type="active site" evidence="12">
    <location>
        <position position="229"/>
    </location>
</feature>
<dbReference type="Pfam" id="PF13091">
    <property type="entry name" value="PLDc_2"/>
    <property type="match status" value="2"/>
</dbReference>
<accession>A0A1Z4BM03</accession>
<keyword evidence="7 12" id="KW-1133">Transmembrane helix</keyword>
<dbReference type="SMART" id="SM00155">
    <property type="entry name" value="PLDc"/>
    <property type="match status" value="2"/>
</dbReference>
<feature type="transmembrane region" description="Helical" evidence="12">
    <location>
        <begin position="5"/>
        <end position="24"/>
    </location>
</feature>
<dbReference type="InterPro" id="IPR027379">
    <property type="entry name" value="CLS_N"/>
</dbReference>
<comment type="function">
    <text evidence="12">Catalyzes the reversible phosphatidyl group transfer from one phosphatidylglycerol molecule to another to form cardiolipin (CL) (diphosphatidylglycerol) and glycerol.</text>
</comment>
<evidence type="ECO:0000256" key="6">
    <source>
        <dbReference type="ARBA" id="ARBA00022737"/>
    </source>
</evidence>
<evidence type="ECO:0000256" key="8">
    <source>
        <dbReference type="ARBA" id="ARBA00023098"/>
    </source>
</evidence>
<feature type="domain" description="PLD phosphodiesterase" evidence="14">
    <location>
        <begin position="217"/>
        <end position="244"/>
    </location>
</feature>
<feature type="active site" evidence="12">
    <location>
        <position position="403"/>
    </location>
</feature>
<dbReference type="PROSITE" id="PS50035">
    <property type="entry name" value="PLD"/>
    <property type="match status" value="2"/>
</dbReference>
<dbReference type="InterPro" id="IPR022924">
    <property type="entry name" value="Cardiolipin_synthase"/>
</dbReference>
<dbReference type="InterPro" id="IPR025202">
    <property type="entry name" value="PLD-like_dom"/>
</dbReference>
<evidence type="ECO:0000256" key="13">
    <source>
        <dbReference type="NCBIfam" id="TIGR04265"/>
    </source>
</evidence>
<dbReference type="SUPFAM" id="SSF56024">
    <property type="entry name" value="Phospholipase D/nuclease"/>
    <property type="match status" value="2"/>
</dbReference>
<evidence type="ECO:0000256" key="12">
    <source>
        <dbReference type="HAMAP-Rule" id="MF_01916"/>
    </source>
</evidence>
<evidence type="ECO:0000256" key="9">
    <source>
        <dbReference type="ARBA" id="ARBA00023136"/>
    </source>
</evidence>
<sequence>MKLILLYEILYILFVIAVCLRIIWDTRSVSKALAYLLLVIFVPIAGAIFYFSFGINYRRHKIYHKKLTVDQAFRRQLEQIYPRIQAHLKSLGNSVTASYEKSLRFLSNIEERLLLIPNEEVKVICNGENLFPELLESLRSAQHHIHIEYYIYENDHIGNAIKDILIEKAREGVEVRFIYDDFGSQGIRRNIARELRENGVPAFPFYKINFVKLANRMNYRNHRKIVVVDGYTAFIGGINISDKYNNTEANERYWRDTHLKVKGYSAHVLQAVFLQDWNFCSGENVAINAPYFPIGIEPHPTDYFTQIVASGADSDLPNILYATVQLIYAAKREILITTPYYIPDTSLQESLIIAALSGIKVKLLVPQKGDSVFVHIASESFFEELLKAGVEIYLYEKGFVHAKTFVIDGEVASVGTANLDARSFDLNFEVNALVYNKTVASDLQRIFYNDLKNARLLQLEQWQKRSEFKQMIERVVRLFSPFL</sequence>
<reference evidence="16" key="1">
    <citation type="submission" date="2017-06" db="EMBL/GenBank/DDBJ databases">
        <title>Complete genome sequence of Capnocytophaga sp. KCOM 1579 (=ChDC OS43) isolated from a human refractory periapical abscess lesion.</title>
        <authorList>
            <person name="Kook J.-K."/>
            <person name="Park S.-N."/>
            <person name="Lim Y.K."/>
            <person name="Roh H."/>
        </authorList>
    </citation>
    <scope>NUCLEOTIDE SEQUENCE [LARGE SCALE GENOMIC DNA]</scope>
    <source>
        <strain evidence="16">ChDC OS43</strain>
    </source>
</reference>
<comment type="subcellular location">
    <subcellularLocation>
        <location evidence="1 12">Cell membrane</location>
        <topology evidence="1 12">Multi-pass membrane protein</topology>
    </subcellularLocation>
</comment>
<comment type="catalytic activity">
    <reaction evidence="12">
        <text>2 a 1,2-diacyl-sn-glycero-3-phospho-(1'-sn-glycerol) = a cardiolipin + glycerol</text>
        <dbReference type="Rhea" id="RHEA:31451"/>
        <dbReference type="ChEBI" id="CHEBI:17754"/>
        <dbReference type="ChEBI" id="CHEBI:62237"/>
        <dbReference type="ChEBI" id="CHEBI:64716"/>
    </reaction>
</comment>
<dbReference type="PANTHER" id="PTHR21248:SF22">
    <property type="entry name" value="PHOSPHOLIPASE D"/>
    <property type="match status" value="1"/>
</dbReference>
<keyword evidence="3 12" id="KW-0444">Lipid biosynthesis</keyword>
<feature type="active site" evidence="12">
    <location>
        <position position="224"/>
    </location>
</feature>
<evidence type="ECO:0000259" key="14">
    <source>
        <dbReference type="PROSITE" id="PS50035"/>
    </source>
</evidence>
<dbReference type="AlphaFoldDB" id="A0A1Z4BM03"/>
<dbReference type="Pfam" id="PF13396">
    <property type="entry name" value="PLDc_N"/>
    <property type="match status" value="1"/>
</dbReference>
<dbReference type="EMBL" id="CP022022">
    <property type="protein sequence ID" value="ASF42321.1"/>
    <property type="molecule type" value="Genomic_DNA"/>
</dbReference>
<evidence type="ECO:0000256" key="4">
    <source>
        <dbReference type="ARBA" id="ARBA00022679"/>
    </source>
</evidence>
<dbReference type="Proteomes" id="UP000197007">
    <property type="component" value="Chromosome"/>
</dbReference>
<gene>
    <name evidence="15" type="primary">cls</name>
    <name evidence="15" type="ORF">CBG49_04035</name>
</gene>
<dbReference type="CDD" id="cd09110">
    <property type="entry name" value="PLDc_CLS_1"/>
    <property type="match status" value="1"/>
</dbReference>
<keyword evidence="6" id="KW-0677">Repeat</keyword>
<evidence type="ECO:0000256" key="5">
    <source>
        <dbReference type="ARBA" id="ARBA00022692"/>
    </source>
</evidence>
<organism evidence="15 16">
    <name type="scientific">Capnocytophaga endodontalis</name>
    <dbReference type="NCBI Taxonomy" id="2708117"/>
    <lineage>
        <taxon>Bacteria</taxon>
        <taxon>Pseudomonadati</taxon>
        <taxon>Bacteroidota</taxon>
        <taxon>Flavobacteriia</taxon>
        <taxon>Flavobacteriales</taxon>
        <taxon>Flavobacteriaceae</taxon>
        <taxon>Capnocytophaga</taxon>
    </lineage>
</organism>
<dbReference type="InterPro" id="IPR001736">
    <property type="entry name" value="PLipase_D/transphosphatidylase"/>
</dbReference>
<dbReference type="GO" id="GO:0032049">
    <property type="term" value="P:cardiolipin biosynthetic process"/>
    <property type="evidence" value="ECO:0007669"/>
    <property type="project" value="UniProtKB-UniRule"/>
</dbReference>
<dbReference type="HAMAP" id="MF_01916">
    <property type="entry name" value="Cardiolipin_synth_Cls"/>
    <property type="match status" value="1"/>
</dbReference>
<evidence type="ECO:0000256" key="7">
    <source>
        <dbReference type="ARBA" id="ARBA00022989"/>
    </source>
</evidence>
<keyword evidence="8 12" id="KW-0443">Lipid metabolism</keyword>
<dbReference type="InterPro" id="IPR030874">
    <property type="entry name" value="Cardiolipin_synth_Firmi"/>
</dbReference>
<keyword evidence="16" id="KW-1185">Reference proteome</keyword>
<protein>
    <recommendedName>
        <fullName evidence="12 13">Cardiolipin synthase</fullName>
        <shortName evidence="12">CL synthase</shortName>
        <ecNumber evidence="12 13">2.7.8.-</ecNumber>
    </recommendedName>
</protein>
<evidence type="ECO:0000256" key="10">
    <source>
        <dbReference type="ARBA" id="ARBA00023209"/>
    </source>
</evidence>
<dbReference type="CDD" id="cd09112">
    <property type="entry name" value="PLDc_CLS_2"/>
    <property type="match status" value="1"/>
</dbReference>
<keyword evidence="10 12" id="KW-0594">Phospholipid biosynthesis</keyword>
<feature type="active site" evidence="12">
    <location>
        <position position="401"/>
    </location>
</feature>
<evidence type="ECO:0000313" key="16">
    <source>
        <dbReference type="Proteomes" id="UP000197007"/>
    </source>
</evidence>
<keyword evidence="11 12" id="KW-1208">Phospholipid metabolism</keyword>
<keyword evidence="2 12" id="KW-1003">Cell membrane</keyword>
<feature type="domain" description="PLD phosphodiesterase" evidence="14">
    <location>
        <begin position="396"/>
        <end position="423"/>
    </location>
</feature>
<dbReference type="EC" id="2.7.8.-" evidence="12 13"/>
<keyword evidence="5 12" id="KW-0812">Transmembrane</keyword>
<keyword evidence="9 12" id="KW-0472">Membrane</keyword>
<dbReference type="Gene3D" id="3.30.870.10">
    <property type="entry name" value="Endonuclease Chain A"/>
    <property type="match status" value="2"/>
</dbReference>
<dbReference type="RefSeq" id="WP_088593485.1">
    <property type="nucleotide sequence ID" value="NZ_CP022022.1"/>
</dbReference>
<dbReference type="PANTHER" id="PTHR21248">
    <property type="entry name" value="CARDIOLIPIN SYNTHASE"/>
    <property type="match status" value="1"/>
</dbReference>
<dbReference type="GO" id="GO:0005886">
    <property type="term" value="C:plasma membrane"/>
    <property type="evidence" value="ECO:0007669"/>
    <property type="project" value="UniProtKB-SubCell"/>
</dbReference>
<evidence type="ECO:0000256" key="3">
    <source>
        <dbReference type="ARBA" id="ARBA00022516"/>
    </source>
</evidence>
<evidence type="ECO:0000256" key="1">
    <source>
        <dbReference type="ARBA" id="ARBA00004651"/>
    </source>
</evidence>
<dbReference type="GO" id="GO:0008808">
    <property type="term" value="F:cardiolipin synthase activity"/>
    <property type="evidence" value="ECO:0007669"/>
    <property type="project" value="UniProtKB-UniRule"/>
</dbReference>
<dbReference type="KEGG" id="capn:CBG49_04035"/>
<keyword evidence="4 12" id="KW-0808">Transferase</keyword>
<evidence type="ECO:0000256" key="2">
    <source>
        <dbReference type="ARBA" id="ARBA00022475"/>
    </source>
</evidence>
<feature type="active site" evidence="12">
    <location>
        <position position="408"/>
    </location>
</feature>
<feature type="active site" evidence="12">
    <location>
        <position position="222"/>
    </location>
</feature>
<dbReference type="NCBIfam" id="TIGR04265">
    <property type="entry name" value="bac_cardiolipin"/>
    <property type="match status" value="1"/>
</dbReference>
<proteinExistence type="inferred from homology"/>
<evidence type="ECO:0000313" key="15">
    <source>
        <dbReference type="EMBL" id="ASF42321.1"/>
    </source>
</evidence>
<name>A0A1Z4BM03_9FLAO</name>